<dbReference type="InterPro" id="IPR000408">
    <property type="entry name" value="Reg_chr_condens"/>
</dbReference>
<feature type="region of interest" description="Disordered" evidence="6">
    <location>
        <begin position="1139"/>
        <end position="1423"/>
    </location>
</feature>
<dbReference type="Pfam" id="PF12796">
    <property type="entry name" value="Ank_2"/>
    <property type="match status" value="1"/>
</dbReference>
<evidence type="ECO:0000256" key="1">
    <source>
        <dbReference type="ARBA" id="ARBA00022443"/>
    </source>
</evidence>
<dbReference type="SUPFAM" id="SSF50044">
    <property type="entry name" value="SH3-domain"/>
    <property type="match status" value="1"/>
</dbReference>
<dbReference type="SMART" id="SM00326">
    <property type="entry name" value="SH3"/>
    <property type="match status" value="1"/>
</dbReference>
<feature type="compositionally biased region" description="Basic and acidic residues" evidence="6">
    <location>
        <begin position="1247"/>
        <end position="1259"/>
    </location>
</feature>
<feature type="region of interest" description="Disordered" evidence="6">
    <location>
        <begin position="832"/>
        <end position="852"/>
    </location>
</feature>
<feature type="region of interest" description="Disordered" evidence="6">
    <location>
        <begin position="766"/>
        <end position="785"/>
    </location>
</feature>
<keyword evidence="2" id="KW-0677">Repeat</keyword>
<dbReference type="Gene3D" id="2.30.30.40">
    <property type="entry name" value="SH3 Domains"/>
    <property type="match status" value="1"/>
</dbReference>
<dbReference type="InterPro" id="IPR036770">
    <property type="entry name" value="Ankyrin_rpt-contain_sf"/>
</dbReference>
<keyword evidence="9" id="KW-1185">Reference proteome</keyword>
<feature type="compositionally biased region" description="Low complexity" evidence="6">
    <location>
        <begin position="1414"/>
        <end position="1423"/>
    </location>
</feature>
<evidence type="ECO:0000256" key="4">
    <source>
        <dbReference type="PROSITE-ProRule" id="PRU00192"/>
    </source>
</evidence>
<feature type="repeat" description="RCC1" evidence="5">
    <location>
        <begin position="255"/>
        <end position="306"/>
    </location>
</feature>
<dbReference type="EMBL" id="RCHS01002239">
    <property type="protein sequence ID" value="RMX48744.1"/>
    <property type="molecule type" value="Genomic_DNA"/>
</dbReference>
<evidence type="ECO:0000256" key="2">
    <source>
        <dbReference type="ARBA" id="ARBA00022737"/>
    </source>
</evidence>
<dbReference type="InterPro" id="IPR009091">
    <property type="entry name" value="RCC1/BLIP-II"/>
</dbReference>
<feature type="compositionally biased region" description="Basic residues" evidence="6">
    <location>
        <begin position="1189"/>
        <end position="1201"/>
    </location>
</feature>
<keyword evidence="1 4" id="KW-0728">SH3 domain</keyword>
<feature type="repeat" description="ANK" evidence="3">
    <location>
        <begin position="81"/>
        <end position="113"/>
    </location>
</feature>
<proteinExistence type="predicted"/>
<dbReference type="STRING" id="46731.A0A3M6U5C2"/>
<dbReference type="InterPro" id="IPR051625">
    <property type="entry name" value="Signaling_Regulatory_Domain"/>
</dbReference>
<evidence type="ECO:0000256" key="5">
    <source>
        <dbReference type="PROSITE-ProRule" id="PRU00235"/>
    </source>
</evidence>
<evidence type="ECO:0000313" key="9">
    <source>
        <dbReference type="Proteomes" id="UP000275408"/>
    </source>
</evidence>
<reference evidence="8 9" key="1">
    <citation type="journal article" date="2018" name="Sci. Rep.">
        <title>Comparative analysis of the Pocillopora damicornis genome highlights role of immune system in coral evolution.</title>
        <authorList>
            <person name="Cunning R."/>
            <person name="Bay R.A."/>
            <person name="Gillette P."/>
            <person name="Baker A.C."/>
            <person name="Traylor-Knowles N."/>
        </authorList>
    </citation>
    <scope>NUCLEOTIDE SEQUENCE [LARGE SCALE GENOMIC DNA]</scope>
    <source>
        <strain evidence="8">RSMAS</strain>
        <tissue evidence="8">Whole animal</tissue>
    </source>
</reference>
<feature type="compositionally biased region" description="Basic and acidic residues" evidence="6">
    <location>
        <begin position="1339"/>
        <end position="1349"/>
    </location>
</feature>
<dbReference type="PANTHER" id="PTHR22872:SF2">
    <property type="entry name" value="INHIBITOR OF BRUTON TYROSINE KINASE"/>
    <property type="match status" value="1"/>
</dbReference>
<accession>A0A3M6U5C2</accession>
<dbReference type="SUPFAM" id="SSF48403">
    <property type="entry name" value="Ankyrin repeat"/>
    <property type="match status" value="1"/>
</dbReference>
<evidence type="ECO:0000256" key="6">
    <source>
        <dbReference type="SAM" id="MobiDB-lite"/>
    </source>
</evidence>
<name>A0A3M6U5C2_POCDA</name>
<dbReference type="SUPFAM" id="SSF50985">
    <property type="entry name" value="RCC1/BLIP-II"/>
    <property type="match status" value="1"/>
</dbReference>
<dbReference type="PROSITE" id="PS50088">
    <property type="entry name" value="ANK_REPEAT"/>
    <property type="match status" value="1"/>
</dbReference>
<dbReference type="InterPro" id="IPR001452">
    <property type="entry name" value="SH3_domain"/>
</dbReference>
<feature type="domain" description="SH3" evidence="7">
    <location>
        <begin position="137"/>
        <end position="196"/>
    </location>
</feature>
<dbReference type="Proteomes" id="UP000275408">
    <property type="component" value="Unassembled WGS sequence"/>
</dbReference>
<feature type="region of interest" description="Disordered" evidence="6">
    <location>
        <begin position="1075"/>
        <end position="1109"/>
    </location>
</feature>
<dbReference type="PROSITE" id="PS00626">
    <property type="entry name" value="RCC1_2"/>
    <property type="match status" value="1"/>
</dbReference>
<dbReference type="InterPro" id="IPR036028">
    <property type="entry name" value="SH3-like_dom_sf"/>
</dbReference>
<evidence type="ECO:0000256" key="3">
    <source>
        <dbReference type="PROSITE-ProRule" id="PRU00023"/>
    </source>
</evidence>
<dbReference type="PRINTS" id="PR00633">
    <property type="entry name" value="RCCNDNSATION"/>
</dbReference>
<dbReference type="Pfam" id="PF00415">
    <property type="entry name" value="RCC1"/>
    <property type="match status" value="4"/>
</dbReference>
<keyword evidence="3" id="KW-0040">ANK repeat</keyword>
<gene>
    <name evidence="8" type="ORF">pdam_00001524</name>
</gene>
<feature type="compositionally biased region" description="Polar residues" evidence="6">
    <location>
        <begin position="1232"/>
        <end position="1242"/>
    </location>
</feature>
<feature type="compositionally biased region" description="Basic and acidic residues" evidence="6">
    <location>
        <begin position="1204"/>
        <end position="1220"/>
    </location>
</feature>
<dbReference type="SMART" id="SM00248">
    <property type="entry name" value="ANK"/>
    <property type="match status" value="2"/>
</dbReference>
<dbReference type="PROSITE" id="PS50002">
    <property type="entry name" value="SH3"/>
    <property type="match status" value="1"/>
</dbReference>
<dbReference type="Gene3D" id="2.130.10.30">
    <property type="entry name" value="Regulator of chromosome condensation 1/beta-lactamase-inhibitor protein II"/>
    <property type="match status" value="1"/>
</dbReference>
<feature type="repeat" description="RCC1" evidence="5">
    <location>
        <begin position="307"/>
        <end position="363"/>
    </location>
</feature>
<feature type="compositionally biased region" description="Basic and acidic residues" evidence="6">
    <location>
        <begin position="1142"/>
        <end position="1152"/>
    </location>
</feature>
<dbReference type="OrthoDB" id="1893551at2759"/>
<evidence type="ECO:0000313" key="8">
    <source>
        <dbReference type="EMBL" id="RMX48744.1"/>
    </source>
</evidence>
<dbReference type="PROSITE" id="PS50012">
    <property type="entry name" value="RCC1_3"/>
    <property type="match status" value="3"/>
</dbReference>
<dbReference type="Gene3D" id="3.30.710.10">
    <property type="entry name" value="Potassium Channel Kv1.1, Chain A"/>
    <property type="match status" value="2"/>
</dbReference>
<dbReference type="Pfam" id="PF07653">
    <property type="entry name" value="SH3_2"/>
    <property type="match status" value="1"/>
</dbReference>
<feature type="compositionally biased region" description="Basic residues" evidence="6">
    <location>
        <begin position="1080"/>
        <end position="1091"/>
    </location>
</feature>
<feature type="repeat" description="RCC1" evidence="5">
    <location>
        <begin position="200"/>
        <end position="254"/>
    </location>
</feature>
<dbReference type="InterPro" id="IPR011333">
    <property type="entry name" value="SKP1/BTB/POZ_sf"/>
</dbReference>
<feature type="compositionally biased region" description="Polar residues" evidence="6">
    <location>
        <begin position="842"/>
        <end position="852"/>
    </location>
</feature>
<comment type="caution">
    <text evidence="8">The sequence shown here is derived from an EMBL/GenBank/DDBJ whole genome shotgun (WGS) entry which is preliminary data.</text>
</comment>
<sequence>MECTPKCRLTKHADLVLSAITKEDAASIRAILPRICSNFARVSDQFGRNALHLAASCGKGDILEWLVKDQALDVGSKDLESGWTALHRSLFYGYLDSAVKLIQLGSDLGWYDREGLTPYDLIRLDAPFQIAKGGVQVHVVQAQAVSPYETSLEDELQLQVGNIIKDIHMNDGSYWTGYLKGRRGHFPKDHVELLSEAYQLELFTWGSNTNFTLGHRDESTRHTPELVENVQGETKISFREVVMCKFHSVFLSMDGRVFTCGHGRGGRLGHGNEETHLVVKEVKALQGINCVSIAAGQDHTVVVTDDGSVYTFGLNDSHQLGHGQSPLPKQCLLPKMVHLKVWRGKDVVGAAAGRYHSVFFTRHEVYSCGLNAGQLGHQKGEKYQTLPRQVSGLADKGVTINKVTCSDGATVCATDKGDIFLLNQYMCRKIISRFTDLVHISVIGGELDMISPQEVSKKFADELAVTLLNSRGRVFQWKPKFAGSSLKECSWHHNRQITVRDFAIGKQLFIVSDDGEAFICQPSGAKPIPSKTNTHKMCWSPPNSFEGKAGSMLAQSPPLSSPLTNMILKEKDEALSQSFPSTTPLSCLAKEKAKKDTFVEYNLERIPLIHRGQQIFTDSKSRGCAVLQVSSREGLQKLPEVSPERISEQMIQLLEEATCEDDIHDVEFMVKEQRIPAHGFVLASQSLKCHQLLCENKEDHSQVSNKRTQSIPLHESVTHGEVVSWLKRLYGGFDIGDEEIFPLNVSVTKGKNGFSGISKTMLREKVSGKMTKKEAKGKRSEVEKDGGKSLIDNNLLSDLTFLSTRDLDDFSAPTVDLDDMLFNSGELLEGSVQDSDAGGETQGKTFQPQKSITTRKGIKGDLSRSCNRLLMFSRLNCPELYDVTLLSEEGTELRCHKCILVARLGTVLSQYVDIELAGVQWTIQNPPDAFPSVNSGDCIGFPVLRAGEKINRAASEIIDLELLGNILIVADQLLIWRLREMCEVVIANLVTLRNVSEVLEFSILYNANQLRDVCSEYICNNLGSLMESRALDCLSDEALVEITKTYRSMVPRMAWRMITPLDLHCSILLDTGSEPTCSPGKRRRSSGRKKSSKSESEQDAVVNSETAQEGSEAENEKIFCAVYRVNVQELEEVFEHQNGGECKTDTEGKIGEGDACLKQPKTDEEETSLKGEVDVGMWYRKLSPDATKTPKKKCRDRRKPGGKSVEDSGGKLASQKEDATTQKALSPEKPAWSNQSTSSPPATSLKDIMEQEQNKESPDIRTTSEVLKSPSKGKSPQSPSIRWSSAGRQSQKQRKRSKSNSMDDQNDVNSKKEEKEVEKPPAWGGVIKDSLPIQSLRDLIQEEEKKRNIPDQTPSPKMPIIPGKSGSTKKKLNWRRQPGFYTNGSEPNGEAPVDLASGRDSSVPLSPPKSAWQSVPIASSPPSSSIAFSTILECEEKENTTLNRFSEKPFHLTQLEERAMEELLQYYGGKDNACEFVTVERIPSTAAKPVWRKERSPSVASN</sequence>
<feature type="compositionally biased region" description="Basic and acidic residues" evidence="6">
    <location>
        <begin position="1309"/>
        <end position="1319"/>
    </location>
</feature>
<dbReference type="Gene3D" id="1.25.40.20">
    <property type="entry name" value="Ankyrin repeat-containing domain"/>
    <property type="match status" value="1"/>
</dbReference>
<dbReference type="PANTHER" id="PTHR22872">
    <property type="entry name" value="BTK-BINDING PROTEIN-RELATED"/>
    <property type="match status" value="1"/>
</dbReference>
<dbReference type="InterPro" id="IPR002110">
    <property type="entry name" value="Ankyrin_rpt"/>
</dbReference>
<organism evidence="8 9">
    <name type="scientific">Pocillopora damicornis</name>
    <name type="common">Cauliflower coral</name>
    <name type="synonym">Millepora damicornis</name>
    <dbReference type="NCBI Taxonomy" id="46731"/>
    <lineage>
        <taxon>Eukaryota</taxon>
        <taxon>Metazoa</taxon>
        <taxon>Cnidaria</taxon>
        <taxon>Anthozoa</taxon>
        <taxon>Hexacorallia</taxon>
        <taxon>Scleractinia</taxon>
        <taxon>Astrocoeniina</taxon>
        <taxon>Pocilloporidae</taxon>
        <taxon>Pocillopora</taxon>
    </lineage>
</organism>
<dbReference type="CDD" id="cd18500">
    <property type="entry name" value="BACK_IBtk"/>
    <property type="match status" value="1"/>
</dbReference>
<feature type="compositionally biased region" description="Low complexity" evidence="6">
    <location>
        <begin position="1268"/>
        <end position="1280"/>
    </location>
</feature>
<protein>
    <recommendedName>
        <fullName evidence="7">SH3 domain-containing protein</fullName>
    </recommendedName>
</protein>
<evidence type="ECO:0000259" key="7">
    <source>
        <dbReference type="PROSITE" id="PS50002"/>
    </source>
</evidence>